<organism evidence="3 4">
    <name type="scientific">Mycobacterium asiaticum</name>
    <dbReference type="NCBI Taxonomy" id="1790"/>
    <lineage>
        <taxon>Bacteria</taxon>
        <taxon>Bacillati</taxon>
        <taxon>Actinomycetota</taxon>
        <taxon>Actinomycetes</taxon>
        <taxon>Mycobacteriales</taxon>
        <taxon>Mycobacteriaceae</taxon>
        <taxon>Mycobacterium</taxon>
    </lineage>
</organism>
<dbReference type="InterPro" id="IPR029057">
    <property type="entry name" value="PRTase-like"/>
</dbReference>
<evidence type="ECO:0000259" key="2">
    <source>
        <dbReference type="Pfam" id="PF15609"/>
    </source>
</evidence>
<proteinExistence type="predicted"/>
<dbReference type="CDD" id="cd06223">
    <property type="entry name" value="PRTases_typeI"/>
    <property type="match status" value="1"/>
</dbReference>
<dbReference type="SUPFAM" id="SSF53271">
    <property type="entry name" value="PRTase-like"/>
    <property type="match status" value="1"/>
</dbReference>
<dbReference type="PIRSF" id="PIRSF020967">
    <property type="entry name" value="UCP020967"/>
    <property type="match status" value="1"/>
</dbReference>
<accession>A0A1A3NZJ9</accession>
<feature type="domain" description="TRSP" evidence="1">
    <location>
        <begin position="254"/>
        <end position="386"/>
    </location>
</feature>
<dbReference type="InterPro" id="IPR000836">
    <property type="entry name" value="PRTase_dom"/>
</dbReference>
<reference evidence="3 4" key="1">
    <citation type="submission" date="2016-06" db="EMBL/GenBank/DDBJ databases">
        <authorList>
            <person name="Kjaerup R.B."/>
            <person name="Dalgaard T.S."/>
            <person name="Juul-Madsen H.R."/>
        </authorList>
    </citation>
    <scope>NUCLEOTIDE SEQUENCE [LARGE SCALE GENOMIC DNA]</scope>
    <source>
        <strain evidence="3 4">1165133.8</strain>
    </source>
</reference>
<gene>
    <name evidence="3" type="ORF">A5634_23230</name>
</gene>
<comment type="caution">
    <text evidence="3">The sequence shown here is derived from an EMBL/GenBank/DDBJ whole genome shotgun (WGS) entry which is preliminary data.</text>
</comment>
<dbReference type="EMBL" id="LZLS01000097">
    <property type="protein sequence ID" value="OBK27423.1"/>
    <property type="molecule type" value="Genomic_DNA"/>
</dbReference>
<dbReference type="RefSeq" id="WP_065144070.1">
    <property type="nucleotide sequence ID" value="NZ_LZLS01000097.1"/>
</dbReference>
<protein>
    <submittedName>
        <fullName evidence="3">Phosphoribosyltransferase</fullName>
    </submittedName>
</protein>
<keyword evidence="3" id="KW-0328">Glycosyltransferase</keyword>
<dbReference type="AlphaFoldDB" id="A0A1A3NZJ9"/>
<dbReference type="Proteomes" id="UP000093928">
    <property type="component" value="Unassembled WGS sequence"/>
</dbReference>
<dbReference type="InterPro" id="IPR011214">
    <property type="entry name" value="UCP020967"/>
</dbReference>
<dbReference type="Pfam" id="PF15609">
    <property type="entry name" value="PRTase_2"/>
    <property type="match status" value="1"/>
</dbReference>
<dbReference type="InterPro" id="IPR022537">
    <property type="entry name" value="TRSP_dom"/>
</dbReference>
<dbReference type="GO" id="GO:0016757">
    <property type="term" value="F:glycosyltransferase activity"/>
    <property type="evidence" value="ECO:0007669"/>
    <property type="project" value="UniProtKB-KW"/>
</dbReference>
<keyword evidence="3" id="KW-0808">Transferase</keyword>
<evidence type="ECO:0000313" key="3">
    <source>
        <dbReference type="EMBL" id="OBK27423.1"/>
    </source>
</evidence>
<dbReference type="InterPro" id="IPR041688">
    <property type="entry name" value="PRTase_2"/>
</dbReference>
<feature type="domain" description="Orotate phosphoribosyltransferase-like" evidence="2">
    <location>
        <begin position="31"/>
        <end position="210"/>
    </location>
</feature>
<name>A0A1A3NZJ9_MYCAS</name>
<evidence type="ECO:0000313" key="4">
    <source>
        <dbReference type="Proteomes" id="UP000093928"/>
    </source>
</evidence>
<sequence length="403" mass="43802">MTSSSWATRKFGFAVLDRVATGAFPVTDLVLPGLRRNPRRAHLLVSTVLGKHIAVSPESVIDAGHQLGAVVRGVVNDDVDVLGMAETATSLGHCVADWLDAAVYLHTTRRPAPPERIYAGFQEGHSHATDHTLQPVGPFESERPLVIVDDEISTGTTALAAIRTLHVRRPRSRYVVASLVDVREPHHQQTVARTSEELGVPIDHVSLAAGRVSLSPTLIEEVNALPAPRLNCAFRNRRGDSRRIEVSWPAVVPEGGRHGFARADRAGFEKALEGAVSQIDSYLDPVRPVLVVGHEELMYLPLRVAELLARSGRSVLFQSSTRSPAYVHDVPDYPLRRGYQFSACEPGDDAPRFLYNGWPDSDAQLLLIVDSVADTERLNETGGIVDVLTSVGYDVLATAVHGS</sequence>
<dbReference type="Pfam" id="PF12500">
    <property type="entry name" value="TRSP"/>
    <property type="match status" value="1"/>
</dbReference>
<dbReference type="OrthoDB" id="56827at2"/>
<evidence type="ECO:0000259" key="1">
    <source>
        <dbReference type="Pfam" id="PF12500"/>
    </source>
</evidence>
<dbReference type="Gene3D" id="3.40.50.2020">
    <property type="match status" value="1"/>
</dbReference>